<feature type="domain" description="PAS" evidence="9">
    <location>
        <begin position="346"/>
        <end position="418"/>
    </location>
</feature>
<dbReference type="PRINTS" id="PR00344">
    <property type="entry name" value="BCTRLSENSOR"/>
</dbReference>
<evidence type="ECO:0000256" key="7">
    <source>
        <dbReference type="SAM" id="Phobius"/>
    </source>
</evidence>
<keyword evidence="4" id="KW-0808">Transferase</keyword>
<dbReference type="Pfam" id="PF14827">
    <property type="entry name" value="dCache_3"/>
    <property type="match status" value="1"/>
</dbReference>
<dbReference type="InterPro" id="IPR050736">
    <property type="entry name" value="Sensor_HK_Regulatory"/>
</dbReference>
<keyword evidence="7" id="KW-0472">Membrane</keyword>
<dbReference type="InterPro" id="IPR003594">
    <property type="entry name" value="HATPase_dom"/>
</dbReference>
<accession>A0A5C4S0E7</accession>
<evidence type="ECO:0000313" key="12">
    <source>
        <dbReference type="Proteomes" id="UP000309544"/>
    </source>
</evidence>
<evidence type="ECO:0000256" key="6">
    <source>
        <dbReference type="ARBA" id="ARBA00023012"/>
    </source>
</evidence>
<dbReference type="NCBIfam" id="TIGR00229">
    <property type="entry name" value="sensory_box"/>
    <property type="match status" value="1"/>
</dbReference>
<dbReference type="Proteomes" id="UP000309544">
    <property type="component" value="Unassembled WGS sequence"/>
</dbReference>
<evidence type="ECO:0000256" key="2">
    <source>
        <dbReference type="ARBA" id="ARBA00012438"/>
    </source>
</evidence>
<dbReference type="RefSeq" id="WP_139626455.1">
    <property type="nucleotide sequence ID" value="NZ_VDCI01000003.1"/>
</dbReference>
<keyword evidence="6" id="KW-0902">Two-component regulatory system</keyword>
<feature type="domain" description="Histidine kinase" evidence="8">
    <location>
        <begin position="486"/>
        <end position="708"/>
    </location>
</feature>
<dbReference type="CDD" id="cd00130">
    <property type="entry name" value="PAS"/>
    <property type="match status" value="1"/>
</dbReference>
<dbReference type="InterPro" id="IPR029150">
    <property type="entry name" value="dCache_3"/>
</dbReference>
<evidence type="ECO:0000259" key="10">
    <source>
        <dbReference type="PROSITE" id="PS50113"/>
    </source>
</evidence>
<dbReference type="CDD" id="cd00075">
    <property type="entry name" value="HATPase"/>
    <property type="match status" value="1"/>
</dbReference>
<keyword evidence="3" id="KW-0597">Phosphoprotein</keyword>
<dbReference type="PROSITE" id="PS50112">
    <property type="entry name" value="PAS"/>
    <property type="match status" value="1"/>
</dbReference>
<organism evidence="11 12">
    <name type="scientific">Prosthecochloris vibrioformis</name>
    <name type="common">Chlorobium vibrioforme</name>
    <dbReference type="NCBI Taxonomy" id="1098"/>
    <lineage>
        <taxon>Bacteria</taxon>
        <taxon>Pseudomonadati</taxon>
        <taxon>Chlorobiota</taxon>
        <taxon>Chlorobiia</taxon>
        <taxon>Chlorobiales</taxon>
        <taxon>Chlorobiaceae</taxon>
        <taxon>Prosthecochloris</taxon>
    </lineage>
</organism>
<protein>
    <recommendedName>
        <fullName evidence="2">histidine kinase</fullName>
        <ecNumber evidence="2">2.7.13.3</ecNumber>
    </recommendedName>
</protein>
<dbReference type="GO" id="GO:0000155">
    <property type="term" value="F:phosphorelay sensor kinase activity"/>
    <property type="evidence" value="ECO:0007669"/>
    <property type="project" value="InterPro"/>
</dbReference>
<dbReference type="FunFam" id="1.10.287.130:FF:000001">
    <property type="entry name" value="Two-component sensor histidine kinase"/>
    <property type="match status" value="1"/>
</dbReference>
<dbReference type="Pfam" id="PF00512">
    <property type="entry name" value="HisKA"/>
    <property type="match status" value="1"/>
</dbReference>
<dbReference type="SMART" id="SM00091">
    <property type="entry name" value="PAS"/>
    <property type="match status" value="1"/>
</dbReference>
<dbReference type="InterPro" id="IPR004358">
    <property type="entry name" value="Sig_transdc_His_kin-like_C"/>
</dbReference>
<evidence type="ECO:0000259" key="9">
    <source>
        <dbReference type="PROSITE" id="PS50112"/>
    </source>
</evidence>
<evidence type="ECO:0000259" key="8">
    <source>
        <dbReference type="PROSITE" id="PS50109"/>
    </source>
</evidence>
<dbReference type="Gene3D" id="3.30.450.20">
    <property type="entry name" value="PAS domain"/>
    <property type="match status" value="1"/>
</dbReference>
<dbReference type="PANTHER" id="PTHR43711">
    <property type="entry name" value="TWO-COMPONENT HISTIDINE KINASE"/>
    <property type="match status" value="1"/>
</dbReference>
<keyword evidence="7" id="KW-1133">Transmembrane helix</keyword>
<keyword evidence="5" id="KW-0418">Kinase</keyword>
<dbReference type="InterPro" id="IPR000700">
    <property type="entry name" value="PAS-assoc_C"/>
</dbReference>
<dbReference type="InterPro" id="IPR036097">
    <property type="entry name" value="HisK_dim/P_sf"/>
</dbReference>
<dbReference type="InterPro" id="IPR036890">
    <property type="entry name" value="HATPase_C_sf"/>
</dbReference>
<dbReference type="PROSITE" id="PS50109">
    <property type="entry name" value="HIS_KIN"/>
    <property type="match status" value="1"/>
</dbReference>
<dbReference type="SUPFAM" id="SSF55874">
    <property type="entry name" value="ATPase domain of HSP90 chaperone/DNA topoisomerase II/histidine kinase"/>
    <property type="match status" value="1"/>
</dbReference>
<dbReference type="EC" id="2.7.13.3" evidence="2"/>
<dbReference type="CDD" id="cd00082">
    <property type="entry name" value="HisKA"/>
    <property type="match status" value="1"/>
</dbReference>
<dbReference type="Gene3D" id="3.30.565.10">
    <property type="entry name" value="Histidine kinase-like ATPase, C-terminal domain"/>
    <property type="match status" value="1"/>
</dbReference>
<dbReference type="Pfam" id="PF08447">
    <property type="entry name" value="PAS_3"/>
    <property type="match status" value="1"/>
</dbReference>
<dbReference type="InterPro" id="IPR001610">
    <property type="entry name" value="PAC"/>
</dbReference>
<evidence type="ECO:0000256" key="5">
    <source>
        <dbReference type="ARBA" id="ARBA00022777"/>
    </source>
</evidence>
<name>A0A5C4S0E7_PROVB</name>
<gene>
    <name evidence="11" type="ORF">FGF68_05275</name>
</gene>
<evidence type="ECO:0000256" key="1">
    <source>
        <dbReference type="ARBA" id="ARBA00000085"/>
    </source>
</evidence>
<evidence type="ECO:0000256" key="4">
    <source>
        <dbReference type="ARBA" id="ARBA00022679"/>
    </source>
</evidence>
<keyword evidence="7" id="KW-0812">Transmembrane</keyword>
<dbReference type="SMART" id="SM00086">
    <property type="entry name" value="PAC"/>
    <property type="match status" value="1"/>
</dbReference>
<evidence type="ECO:0000256" key="3">
    <source>
        <dbReference type="ARBA" id="ARBA00022553"/>
    </source>
</evidence>
<dbReference type="Pfam" id="PF02518">
    <property type="entry name" value="HATPase_c"/>
    <property type="match status" value="1"/>
</dbReference>
<feature type="transmembrane region" description="Helical" evidence="7">
    <location>
        <begin position="311"/>
        <end position="334"/>
    </location>
</feature>
<feature type="transmembrane region" description="Helical" evidence="7">
    <location>
        <begin position="9"/>
        <end position="29"/>
    </location>
</feature>
<keyword evidence="12" id="KW-1185">Reference proteome</keyword>
<dbReference type="PROSITE" id="PS50113">
    <property type="entry name" value="PAC"/>
    <property type="match status" value="1"/>
</dbReference>
<dbReference type="InterPro" id="IPR035965">
    <property type="entry name" value="PAS-like_dom_sf"/>
</dbReference>
<dbReference type="InterPro" id="IPR013655">
    <property type="entry name" value="PAS_fold_3"/>
</dbReference>
<dbReference type="InterPro" id="IPR000014">
    <property type="entry name" value="PAS"/>
</dbReference>
<sequence length="709" mass="80933">MRVHRPHNTLVIASILFMITLIASLWGSYQFYVNQKQEHVNVKVQHLEKSIAIILHFQEILASTYFEHYIQNDIVLNLMREASTTEDDTKKSAARKQLQTYVTPIHEKLKQNHFTHLHFHLPDTESFLRTHAPEKYGDKLAPYRRTVVMANTTISPVSGYEMGRVIGAYRNVFPLVQHGEHLGSTELSMDFGYIQQTLQETYKGEYILLLRRDVCDDMLFAEYKESSQRTLLTDDFVFNAPSFTTTSLKDSINRQLAPQLSSTLSKYEPGMLSTKINGMYYTLTLVPFYDIDDKIVGYIGAYQRDNAQQRYFISFIFRTILIVLFISAIFAYYLSIKRGSDRLQVETAQLNRLVKSTRAGLWSYSVTSDTYDFNPYCLEMLRHELQAVNGHALQLTDFIHPEDVSSFSGELERLLSGSQDSFETECRLQTRNGDTLWALIRAETTEHDRQHKASIISGLILDITERKKAEEMIRENLRLKDDFISSISHELRTPLFSILGFTSILIKEKEKMDNKTRDEFISIIHEESSRLAVLIEDILKISLVESSKATYNKAGFEVADLPEALRKKWTKKAEARTLSLLFSLDAAVGKLCIYGDKETLIEALSKLVDNAIKFTPEGGTVKIGFELDSDRKNLLIHIIDEGQGIEKSKWNCIFEKFYRSGRKGEETKGTGLGLPIAREIITEHGGVISVTSCVGKGSDFTVTLPLFIT</sequence>
<dbReference type="SMART" id="SM00388">
    <property type="entry name" value="HisKA"/>
    <property type="match status" value="1"/>
</dbReference>
<dbReference type="EMBL" id="VDCI01000003">
    <property type="protein sequence ID" value="TNJ36986.1"/>
    <property type="molecule type" value="Genomic_DNA"/>
</dbReference>
<dbReference type="AlphaFoldDB" id="A0A5C4S0E7"/>
<reference evidence="11 12" key="1">
    <citation type="submission" date="2019-05" db="EMBL/GenBank/DDBJ databases">
        <title>Draft Whole-Genome sequence of the green sulfur bacterium Prosthecochloris vibrioformis DSM 260.</title>
        <authorList>
            <person name="Meyer T.E."/>
            <person name="Kyndt J.A."/>
        </authorList>
    </citation>
    <scope>NUCLEOTIDE SEQUENCE [LARGE SCALE GENOMIC DNA]</scope>
    <source>
        <strain evidence="11 12">DSM 260</strain>
    </source>
</reference>
<dbReference type="InterPro" id="IPR005467">
    <property type="entry name" value="His_kinase_dom"/>
</dbReference>
<dbReference type="Gene3D" id="1.10.287.130">
    <property type="match status" value="1"/>
</dbReference>
<dbReference type="SUPFAM" id="SSF55785">
    <property type="entry name" value="PYP-like sensor domain (PAS domain)"/>
    <property type="match status" value="1"/>
</dbReference>
<dbReference type="SUPFAM" id="SSF47384">
    <property type="entry name" value="Homodimeric domain of signal transducing histidine kinase"/>
    <property type="match status" value="1"/>
</dbReference>
<dbReference type="SMART" id="SM00387">
    <property type="entry name" value="HATPase_c"/>
    <property type="match status" value="1"/>
</dbReference>
<dbReference type="InterPro" id="IPR003661">
    <property type="entry name" value="HisK_dim/P_dom"/>
</dbReference>
<proteinExistence type="predicted"/>
<comment type="catalytic activity">
    <reaction evidence="1">
        <text>ATP + protein L-histidine = ADP + protein N-phospho-L-histidine.</text>
        <dbReference type="EC" id="2.7.13.3"/>
    </reaction>
</comment>
<dbReference type="PANTHER" id="PTHR43711:SF1">
    <property type="entry name" value="HISTIDINE KINASE 1"/>
    <property type="match status" value="1"/>
</dbReference>
<comment type="caution">
    <text evidence="11">The sequence shown here is derived from an EMBL/GenBank/DDBJ whole genome shotgun (WGS) entry which is preliminary data.</text>
</comment>
<evidence type="ECO:0000313" key="11">
    <source>
        <dbReference type="EMBL" id="TNJ36986.1"/>
    </source>
</evidence>
<feature type="domain" description="PAC" evidence="10">
    <location>
        <begin position="422"/>
        <end position="475"/>
    </location>
</feature>